<evidence type="ECO:0000313" key="3">
    <source>
        <dbReference type="Proteomes" id="UP000007800"/>
    </source>
</evidence>
<sequence length="292" mass="31695">MFVRISVATIALISLAEGVVLGRSRGNEKPLFGSIDNPELTPELINLLKELEADFIKQDEERIASYDEGPQIATVSDDGSFSYPPGCDPETRPENKYYCFHGKRITTGTEKEVTAIVDLFDITDPQDNVIMGLTAEFEGKTAKSLQAHAGGEAEVVAFGNKKRLGGALTLGTSDVESPKPGLLGRLEKNIVGNPHFRVYVLGYLTLDMEHVPTASSYVYATDAGNMGFNVTTSVTKKLKLGSVGASLSLTLDTLKANNSVWDLKGEARAFVSTLFLKLNFPATFLKERIVLK</sequence>
<keyword evidence="3" id="KW-1185">Reference proteome</keyword>
<proteinExistence type="predicted"/>
<evidence type="ECO:0000256" key="1">
    <source>
        <dbReference type="SAM" id="SignalP"/>
    </source>
</evidence>
<dbReference type="AlphaFoldDB" id="C5LUP2"/>
<feature type="chain" id="PRO_5002955280" evidence="1">
    <location>
        <begin position="19"/>
        <end position="292"/>
    </location>
</feature>
<dbReference type="EMBL" id="GG685592">
    <property type="protein sequence ID" value="EEQ99551.1"/>
    <property type="molecule type" value="Genomic_DNA"/>
</dbReference>
<dbReference type="InParanoid" id="C5LUP2"/>
<dbReference type="RefSeq" id="XP_002766834.1">
    <property type="nucleotide sequence ID" value="XM_002766788.1"/>
</dbReference>
<feature type="signal peptide" evidence="1">
    <location>
        <begin position="1"/>
        <end position="18"/>
    </location>
</feature>
<dbReference type="Proteomes" id="UP000007800">
    <property type="component" value="Unassembled WGS sequence"/>
</dbReference>
<protein>
    <submittedName>
        <fullName evidence="2">Uncharacterized protein</fullName>
    </submittedName>
</protein>
<dbReference type="OrthoDB" id="442147at2759"/>
<keyword evidence="1" id="KW-0732">Signal</keyword>
<dbReference type="GeneID" id="9051161"/>
<gene>
    <name evidence="2" type="ORF">Pmar_PMAR015002</name>
</gene>
<organism evidence="3">
    <name type="scientific">Perkinsus marinus (strain ATCC 50983 / TXsc)</name>
    <dbReference type="NCBI Taxonomy" id="423536"/>
    <lineage>
        <taxon>Eukaryota</taxon>
        <taxon>Sar</taxon>
        <taxon>Alveolata</taxon>
        <taxon>Perkinsozoa</taxon>
        <taxon>Perkinsea</taxon>
        <taxon>Perkinsida</taxon>
        <taxon>Perkinsidae</taxon>
        <taxon>Perkinsus</taxon>
    </lineage>
</organism>
<evidence type="ECO:0000313" key="2">
    <source>
        <dbReference type="EMBL" id="EEQ99551.1"/>
    </source>
</evidence>
<name>C5LUP2_PERM5</name>
<dbReference type="InterPro" id="IPR046628">
    <property type="entry name" value="DUF6740"/>
</dbReference>
<reference evidence="2 3" key="1">
    <citation type="submission" date="2008-07" db="EMBL/GenBank/DDBJ databases">
        <authorList>
            <person name="El-Sayed N."/>
            <person name="Caler E."/>
            <person name="Inman J."/>
            <person name="Amedeo P."/>
            <person name="Hass B."/>
            <person name="Wortman J."/>
        </authorList>
    </citation>
    <scope>NUCLEOTIDE SEQUENCE [LARGE SCALE GENOMIC DNA]</scope>
    <source>
        <strain evidence="3">ATCC 50983 / TXsc</strain>
    </source>
</reference>
<dbReference type="Pfam" id="PF20525">
    <property type="entry name" value="DUF6740"/>
    <property type="match status" value="1"/>
</dbReference>
<accession>C5LUP2</accession>